<dbReference type="Proteomes" id="UP001597512">
    <property type="component" value="Unassembled WGS sequence"/>
</dbReference>
<accession>A0ABW6APJ9</accession>
<protein>
    <recommendedName>
        <fullName evidence="4">Lipocalin-like domain-containing protein</fullName>
    </recommendedName>
</protein>
<keyword evidence="3" id="KW-1185">Reference proteome</keyword>
<dbReference type="EMBL" id="JBHUOM010000027">
    <property type="protein sequence ID" value="MFD2937419.1"/>
    <property type="molecule type" value="Genomic_DNA"/>
</dbReference>
<organism evidence="2 3">
    <name type="scientific">Spirosoma flavum</name>
    <dbReference type="NCBI Taxonomy" id="2048557"/>
    <lineage>
        <taxon>Bacteria</taxon>
        <taxon>Pseudomonadati</taxon>
        <taxon>Bacteroidota</taxon>
        <taxon>Cytophagia</taxon>
        <taxon>Cytophagales</taxon>
        <taxon>Cytophagaceae</taxon>
        <taxon>Spirosoma</taxon>
    </lineage>
</organism>
<keyword evidence="1" id="KW-0732">Signal</keyword>
<gene>
    <name evidence="2" type="ORF">ACFS25_26845</name>
</gene>
<evidence type="ECO:0000256" key="1">
    <source>
        <dbReference type="SAM" id="SignalP"/>
    </source>
</evidence>
<evidence type="ECO:0000313" key="3">
    <source>
        <dbReference type="Proteomes" id="UP001597512"/>
    </source>
</evidence>
<name>A0ABW6APJ9_9BACT</name>
<dbReference type="RefSeq" id="WP_381507443.1">
    <property type="nucleotide sequence ID" value="NZ_JBHUOM010000027.1"/>
</dbReference>
<evidence type="ECO:0008006" key="4">
    <source>
        <dbReference type="Google" id="ProtNLM"/>
    </source>
</evidence>
<proteinExistence type="predicted"/>
<sequence>MIKRFCLPLVWLWINACSPAPNIAPSSRIAGSYKFTQYSTASKDDLAPMGLVTLTVVDEQHVDLLVKGSSGKSKIAYSYQNVNIIESGRNYLGDDTFSLVYKKNQIGIINSDEQGHYITLTPKAYVTLVASLPEQEE</sequence>
<comment type="caution">
    <text evidence="2">The sequence shown here is derived from an EMBL/GenBank/DDBJ whole genome shotgun (WGS) entry which is preliminary data.</text>
</comment>
<feature type="signal peptide" evidence="1">
    <location>
        <begin position="1"/>
        <end position="19"/>
    </location>
</feature>
<evidence type="ECO:0000313" key="2">
    <source>
        <dbReference type="EMBL" id="MFD2937419.1"/>
    </source>
</evidence>
<feature type="chain" id="PRO_5045891126" description="Lipocalin-like domain-containing protein" evidence="1">
    <location>
        <begin position="20"/>
        <end position="137"/>
    </location>
</feature>
<reference evidence="3" key="1">
    <citation type="journal article" date="2019" name="Int. J. Syst. Evol. Microbiol.">
        <title>The Global Catalogue of Microorganisms (GCM) 10K type strain sequencing project: providing services to taxonomists for standard genome sequencing and annotation.</title>
        <authorList>
            <consortium name="The Broad Institute Genomics Platform"/>
            <consortium name="The Broad Institute Genome Sequencing Center for Infectious Disease"/>
            <person name="Wu L."/>
            <person name="Ma J."/>
        </authorList>
    </citation>
    <scope>NUCLEOTIDE SEQUENCE [LARGE SCALE GENOMIC DNA]</scope>
    <source>
        <strain evidence="3">KCTC 52490</strain>
    </source>
</reference>